<dbReference type="EMBL" id="JANPWB010000002">
    <property type="protein sequence ID" value="KAJ1206686.1"/>
    <property type="molecule type" value="Genomic_DNA"/>
</dbReference>
<name>A0AAV7W208_PLEWA</name>
<gene>
    <name evidence="1" type="ORF">NDU88_002087</name>
</gene>
<organism evidence="1 2">
    <name type="scientific">Pleurodeles waltl</name>
    <name type="common">Iberian ribbed newt</name>
    <dbReference type="NCBI Taxonomy" id="8319"/>
    <lineage>
        <taxon>Eukaryota</taxon>
        <taxon>Metazoa</taxon>
        <taxon>Chordata</taxon>
        <taxon>Craniata</taxon>
        <taxon>Vertebrata</taxon>
        <taxon>Euteleostomi</taxon>
        <taxon>Amphibia</taxon>
        <taxon>Batrachia</taxon>
        <taxon>Caudata</taxon>
        <taxon>Salamandroidea</taxon>
        <taxon>Salamandridae</taxon>
        <taxon>Pleurodelinae</taxon>
        <taxon>Pleurodeles</taxon>
    </lineage>
</organism>
<reference evidence="1" key="1">
    <citation type="journal article" date="2022" name="bioRxiv">
        <title>Sequencing and chromosome-scale assembly of the giantPleurodeles waltlgenome.</title>
        <authorList>
            <person name="Brown T."/>
            <person name="Elewa A."/>
            <person name="Iarovenko S."/>
            <person name="Subramanian E."/>
            <person name="Araus A.J."/>
            <person name="Petzold A."/>
            <person name="Susuki M."/>
            <person name="Suzuki K.-i.T."/>
            <person name="Hayashi T."/>
            <person name="Toyoda A."/>
            <person name="Oliveira C."/>
            <person name="Osipova E."/>
            <person name="Leigh N.D."/>
            <person name="Simon A."/>
            <person name="Yun M.H."/>
        </authorList>
    </citation>
    <scope>NUCLEOTIDE SEQUENCE</scope>
    <source>
        <strain evidence="1">20211129_DDA</strain>
        <tissue evidence="1">Liver</tissue>
    </source>
</reference>
<dbReference type="Proteomes" id="UP001066276">
    <property type="component" value="Chromosome 1_2"/>
</dbReference>
<protein>
    <submittedName>
        <fullName evidence="1">Uncharacterized protein</fullName>
    </submittedName>
</protein>
<proteinExistence type="predicted"/>
<accession>A0AAV7W208</accession>
<keyword evidence="2" id="KW-1185">Reference proteome</keyword>
<comment type="caution">
    <text evidence="1">The sequence shown here is derived from an EMBL/GenBank/DDBJ whole genome shotgun (WGS) entry which is preliminary data.</text>
</comment>
<dbReference type="AlphaFoldDB" id="A0AAV7W208"/>
<evidence type="ECO:0000313" key="1">
    <source>
        <dbReference type="EMBL" id="KAJ1206686.1"/>
    </source>
</evidence>
<sequence length="117" mass="12908">MQLLLQEIHMAHTSLVELLDLEGNLQSGKDNVMRVVTDLYGELYSPKSPERFQVDSFLEGISKTLGVKERETLKVSFTMEELHLAATTSKRGKTPGCGCDGLPVELYGKLSDLIGPL</sequence>
<evidence type="ECO:0000313" key="2">
    <source>
        <dbReference type="Proteomes" id="UP001066276"/>
    </source>
</evidence>